<reference evidence="5" key="1">
    <citation type="journal article" date="2010" name="Stand. Genomic Sci.">
        <title>Complete genome sequence of Syntrophothermus lipocalidus type strain (TGB-C1T).</title>
        <authorList>
            <consortium name="US DOE Joint Genome Institute (JGI-PGF)"/>
            <person name="Djao O."/>
            <person name="Zhang X."/>
            <person name="Lucas S."/>
            <person name="Lapidus A."/>
            <person name="Glavina Del Rio T."/>
            <person name="Nolan M."/>
            <person name="Tice H."/>
            <person name="Cheng J."/>
            <person name="Han C."/>
            <person name="Tapia R."/>
            <person name="Goodwin L."/>
            <person name="Pitluck S."/>
            <person name="Liolios K."/>
            <person name="Ivanova N."/>
            <person name="Mavromatis K."/>
            <person name="Mikhailova N."/>
            <person name="Ovchinnikova G."/>
            <person name="Pati A."/>
            <person name="Brambilla E."/>
            <person name="Chen A."/>
            <person name="Palaniappan K."/>
            <person name="Land M."/>
            <person name="Hauser L."/>
            <person name="Chang Y."/>
            <person name="Jeffries C."/>
            <person name="Rohde M."/>
            <person name="Sikorski J."/>
            <person name="Spring S."/>
            <person name="Goker M."/>
            <person name="Detter J."/>
            <person name="Woyke T."/>
            <person name="Bristow J."/>
            <person name="Eisen J."/>
            <person name="Markowitz V."/>
            <person name="Hugenholtz P."/>
            <person name="Kyrpides N."/>
            <person name="Klenk H."/>
        </authorList>
    </citation>
    <scope>NUCLEOTIDE SEQUENCE [LARGE SCALE GENOMIC DNA]</scope>
    <source>
        <strain evidence="5">DSM 12680 / TGB-C1</strain>
    </source>
</reference>
<dbReference type="CDD" id="cd06464">
    <property type="entry name" value="ACD_sHsps-like"/>
    <property type="match status" value="1"/>
</dbReference>
<proteinExistence type="inferred from homology"/>
<evidence type="ECO:0000313" key="4">
    <source>
        <dbReference type="EMBL" id="ADI01716.1"/>
    </source>
</evidence>
<dbReference type="eggNOG" id="COG0071">
    <property type="taxonomic scope" value="Bacteria"/>
</dbReference>
<comment type="similarity">
    <text evidence="1 2">Belongs to the small heat shock protein (HSP20) family.</text>
</comment>
<dbReference type="RefSeq" id="WP_013175118.1">
    <property type="nucleotide sequence ID" value="NC_014220.1"/>
</dbReference>
<dbReference type="InterPro" id="IPR008978">
    <property type="entry name" value="HSP20-like_chaperone"/>
</dbReference>
<evidence type="ECO:0000256" key="1">
    <source>
        <dbReference type="PROSITE-ProRule" id="PRU00285"/>
    </source>
</evidence>
<dbReference type="HOGENOM" id="CLU_046737_12_3_9"/>
<dbReference type="InterPro" id="IPR002068">
    <property type="entry name" value="A-crystallin/Hsp20_dom"/>
</dbReference>
<evidence type="ECO:0000259" key="3">
    <source>
        <dbReference type="PROSITE" id="PS01031"/>
    </source>
</evidence>
<organism evidence="4 5">
    <name type="scientific">Syntrophothermus lipocalidus (strain DSM 12680 / TGB-C1)</name>
    <dbReference type="NCBI Taxonomy" id="643648"/>
    <lineage>
        <taxon>Bacteria</taxon>
        <taxon>Bacillati</taxon>
        <taxon>Bacillota</taxon>
        <taxon>Clostridia</taxon>
        <taxon>Eubacteriales</taxon>
        <taxon>Syntrophomonadaceae</taxon>
        <taxon>Syntrophothermus</taxon>
    </lineage>
</organism>
<evidence type="ECO:0000313" key="5">
    <source>
        <dbReference type="Proteomes" id="UP000000378"/>
    </source>
</evidence>
<accession>D7CLY1</accession>
<dbReference type="Gene3D" id="2.60.40.790">
    <property type="match status" value="1"/>
</dbReference>
<gene>
    <name evidence="4" type="ordered locus">Slip_0937</name>
</gene>
<dbReference type="PANTHER" id="PTHR11527">
    <property type="entry name" value="HEAT-SHOCK PROTEIN 20 FAMILY MEMBER"/>
    <property type="match status" value="1"/>
</dbReference>
<dbReference type="KEGG" id="slp:Slip_0937"/>
<protein>
    <submittedName>
        <fullName evidence="4">Heat shock protein Hsp20</fullName>
    </submittedName>
</protein>
<dbReference type="Pfam" id="PF00011">
    <property type="entry name" value="HSP20"/>
    <property type="match status" value="1"/>
</dbReference>
<dbReference type="AlphaFoldDB" id="D7CLY1"/>
<feature type="domain" description="SHSP" evidence="3">
    <location>
        <begin position="44"/>
        <end position="155"/>
    </location>
</feature>
<sequence>MRRLPKPFGEHPLRIWKAGIDKLYEDMDRWFEEATKSAFSLLPADWQMKTPRAEVCDTGENLVVSVELPGVEKSDLEVKVYPTYVSINAEKRQQNEVKADSYYHSECYYGSISRNIPLPVEVDSAQAKAEFKNGVLKLDLPKKHQGDIGRKIDIE</sequence>
<dbReference type="SUPFAM" id="SSF49764">
    <property type="entry name" value="HSP20-like chaperones"/>
    <property type="match status" value="1"/>
</dbReference>
<evidence type="ECO:0000256" key="2">
    <source>
        <dbReference type="RuleBase" id="RU003616"/>
    </source>
</evidence>
<dbReference type="InterPro" id="IPR031107">
    <property type="entry name" value="Small_HSP"/>
</dbReference>
<dbReference type="PROSITE" id="PS01031">
    <property type="entry name" value="SHSP"/>
    <property type="match status" value="1"/>
</dbReference>
<name>D7CLY1_SYNLT</name>
<keyword evidence="5" id="KW-1185">Reference proteome</keyword>
<dbReference type="STRING" id="643648.Slip_0937"/>
<keyword evidence="4" id="KW-0346">Stress response</keyword>
<dbReference type="Proteomes" id="UP000000378">
    <property type="component" value="Chromosome"/>
</dbReference>
<dbReference type="EMBL" id="CP002048">
    <property type="protein sequence ID" value="ADI01716.1"/>
    <property type="molecule type" value="Genomic_DNA"/>
</dbReference>
<reference evidence="4 5" key="2">
    <citation type="journal article" date="2010" name="Stand. Genomic Sci.">
        <title>Complete genome sequence of Syntrophothermus lipocalidus type strain (TGB-C1).</title>
        <authorList>
            <person name="Djao O.D."/>
            <person name="Zhang X."/>
            <person name="Lucas S."/>
            <person name="Lapidus A."/>
            <person name="Del Rio T.G."/>
            <person name="Nolan M."/>
            <person name="Tice H."/>
            <person name="Cheng J.F."/>
            <person name="Han C."/>
            <person name="Tapia R."/>
            <person name="Goodwin L."/>
            <person name="Pitluck S."/>
            <person name="Liolios K."/>
            <person name="Ivanova N."/>
            <person name="Mavromatis K."/>
            <person name="Mikhailova N."/>
            <person name="Ovchinnikova G."/>
            <person name="Pati A."/>
            <person name="Brambilla E."/>
            <person name="Chen A."/>
            <person name="Palaniappan K."/>
            <person name="Land M."/>
            <person name="Hauser L."/>
            <person name="Chang Y.J."/>
            <person name="Jeffries C.D."/>
            <person name="Rohde M."/>
            <person name="Sikorski J."/>
            <person name="Spring S."/>
            <person name="Goker M."/>
            <person name="Detter J.C."/>
            <person name="Woyke T."/>
            <person name="Bristow J."/>
            <person name="Eisen J.A."/>
            <person name="Markowitz V."/>
            <person name="Hugenholtz P."/>
            <person name="Kyrpides N.C."/>
            <person name="Klenk H.P."/>
        </authorList>
    </citation>
    <scope>NUCLEOTIDE SEQUENCE [LARGE SCALE GENOMIC DNA]</scope>
    <source>
        <strain evidence="5">DSM 12680 / TGB-C1</strain>
    </source>
</reference>